<keyword evidence="4" id="KW-0964">Secreted</keyword>
<evidence type="ECO:0000256" key="5">
    <source>
        <dbReference type="ARBA" id="ARBA00022729"/>
    </source>
</evidence>
<feature type="chain" id="PRO_5025362120" description="Interleukin" evidence="8">
    <location>
        <begin position="20"/>
        <end position="148"/>
    </location>
</feature>
<evidence type="ECO:0000256" key="7">
    <source>
        <dbReference type="RuleBase" id="RU003453"/>
    </source>
</evidence>
<dbReference type="Gene3D" id="1.20.1250.70">
    <property type="entry name" value="Interleukin-15/Interleukin-21"/>
    <property type="match status" value="1"/>
</dbReference>
<evidence type="ECO:0000313" key="9">
    <source>
        <dbReference type="Ensembl" id="ENSSAUP00010021954.1"/>
    </source>
</evidence>
<dbReference type="InParanoid" id="A0A671V728"/>
<comment type="similarity">
    <text evidence="2 7">Belongs to the IL-15/IL-21 family.</text>
</comment>
<comment type="subcellular location">
    <subcellularLocation>
        <location evidence="1">Secreted</location>
    </subcellularLocation>
</comment>
<dbReference type="AlphaFoldDB" id="A0A671V728"/>
<dbReference type="GO" id="GO:0005615">
    <property type="term" value="C:extracellular space"/>
    <property type="evidence" value="ECO:0007669"/>
    <property type="project" value="UniProtKB-KW"/>
</dbReference>
<accession>A0A671V728</accession>
<reference evidence="9" key="3">
    <citation type="submission" date="2025-09" db="UniProtKB">
        <authorList>
            <consortium name="Ensembl"/>
        </authorList>
    </citation>
    <scope>IDENTIFICATION</scope>
</reference>
<proteinExistence type="inferred from homology"/>
<dbReference type="Pfam" id="PF02372">
    <property type="entry name" value="IL15"/>
    <property type="match status" value="1"/>
</dbReference>
<evidence type="ECO:0000256" key="8">
    <source>
        <dbReference type="SAM" id="SignalP"/>
    </source>
</evidence>
<keyword evidence="10" id="KW-1185">Reference proteome</keyword>
<dbReference type="Proteomes" id="UP000472265">
    <property type="component" value="Chromosome 18"/>
</dbReference>
<sequence length="148" mass="16990">MKLVVFCLFAVYCCSLVSTATRENERTLQRKKLQEVLKQLNAVKVSLQQSEKMLYTPPRNIEDCCCLSALKCYRDNLKVSFNVGEGRQKQLFKSLQHPLTERGLTFCNSPNVNSTCQDCVSHPRQSATEFYNRLESLIQMAISRLTMI</sequence>
<dbReference type="OMA" id="FCLFAVC"/>
<dbReference type="InterPro" id="IPR003443">
    <property type="entry name" value="IL-15/IL-21_fam"/>
</dbReference>
<reference evidence="9" key="1">
    <citation type="submission" date="2021-04" db="EMBL/GenBank/DDBJ databases">
        <authorList>
            <consortium name="Wellcome Sanger Institute Data Sharing"/>
        </authorList>
    </citation>
    <scope>NUCLEOTIDE SEQUENCE [LARGE SCALE GENOMIC DNA]</scope>
</reference>
<keyword evidence="3 7" id="KW-0202">Cytokine</keyword>
<dbReference type="PANTHER" id="PTHR14356">
    <property type="entry name" value="INTERLEUKIN-15-RELATED"/>
    <property type="match status" value="1"/>
</dbReference>
<evidence type="ECO:0000256" key="1">
    <source>
        <dbReference type="ARBA" id="ARBA00004613"/>
    </source>
</evidence>
<name>A0A671V728_SPAAU</name>
<evidence type="ECO:0000313" key="10">
    <source>
        <dbReference type="Proteomes" id="UP000472265"/>
    </source>
</evidence>
<evidence type="ECO:0000256" key="3">
    <source>
        <dbReference type="ARBA" id="ARBA00022514"/>
    </source>
</evidence>
<dbReference type="SUPFAM" id="SSF47266">
    <property type="entry name" value="4-helical cytokines"/>
    <property type="match status" value="1"/>
</dbReference>
<dbReference type="Ensembl" id="ENSSAUT00010023191.1">
    <property type="protein sequence ID" value="ENSSAUP00010021954.1"/>
    <property type="gene ID" value="ENSSAUG00010009701.1"/>
</dbReference>
<keyword evidence="6" id="KW-1015">Disulfide bond</keyword>
<keyword evidence="5 8" id="KW-0732">Signal</keyword>
<dbReference type="GeneTree" id="ENSGT00940000175879"/>
<dbReference type="InterPro" id="IPR009079">
    <property type="entry name" value="4_helix_cytokine-like_core"/>
</dbReference>
<reference evidence="9" key="2">
    <citation type="submission" date="2025-08" db="UniProtKB">
        <authorList>
            <consortium name="Ensembl"/>
        </authorList>
    </citation>
    <scope>IDENTIFICATION</scope>
</reference>
<organism evidence="9 10">
    <name type="scientific">Sparus aurata</name>
    <name type="common">Gilthead sea bream</name>
    <dbReference type="NCBI Taxonomy" id="8175"/>
    <lineage>
        <taxon>Eukaryota</taxon>
        <taxon>Metazoa</taxon>
        <taxon>Chordata</taxon>
        <taxon>Craniata</taxon>
        <taxon>Vertebrata</taxon>
        <taxon>Euteleostomi</taxon>
        <taxon>Actinopterygii</taxon>
        <taxon>Neopterygii</taxon>
        <taxon>Teleostei</taxon>
        <taxon>Neoteleostei</taxon>
        <taxon>Acanthomorphata</taxon>
        <taxon>Eupercaria</taxon>
        <taxon>Spariformes</taxon>
        <taxon>Sparidae</taxon>
        <taxon>Sparus</taxon>
    </lineage>
</organism>
<dbReference type="GO" id="GO:0005125">
    <property type="term" value="F:cytokine activity"/>
    <property type="evidence" value="ECO:0007669"/>
    <property type="project" value="UniProtKB-KW"/>
</dbReference>
<dbReference type="GO" id="GO:0005126">
    <property type="term" value="F:cytokine receptor binding"/>
    <property type="evidence" value="ECO:0007669"/>
    <property type="project" value="InterPro"/>
</dbReference>
<evidence type="ECO:0000256" key="4">
    <source>
        <dbReference type="ARBA" id="ARBA00022525"/>
    </source>
</evidence>
<protein>
    <recommendedName>
        <fullName evidence="7">Interleukin</fullName>
    </recommendedName>
</protein>
<feature type="signal peptide" evidence="8">
    <location>
        <begin position="1"/>
        <end position="19"/>
    </location>
</feature>
<evidence type="ECO:0000256" key="6">
    <source>
        <dbReference type="ARBA" id="ARBA00023157"/>
    </source>
</evidence>
<evidence type="ECO:0000256" key="2">
    <source>
        <dbReference type="ARBA" id="ARBA00006050"/>
    </source>
</evidence>
<dbReference type="GO" id="GO:0006955">
    <property type="term" value="P:immune response"/>
    <property type="evidence" value="ECO:0007669"/>
    <property type="project" value="InterPro"/>
</dbReference>